<evidence type="ECO:0000313" key="2">
    <source>
        <dbReference type="Proteomes" id="UP001164929"/>
    </source>
</evidence>
<dbReference type="AlphaFoldDB" id="A0AAD6M9C7"/>
<organism evidence="1 2">
    <name type="scientific">Populus alba x Populus x berolinensis</name>
    <dbReference type="NCBI Taxonomy" id="444605"/>
    <lineage>
        <taxon>Eukaryota</taxon>
        <taxon>Viridiplantae</taxon>
        <taxon>Streptophyta</taxon>
        <taxon>Embryophyta</taxon>
        <taxon>Tracheophyta</taxon>
        <taxon>Spermatophyta</taxon>
        <taxon>Magnoliopsida</taxon>
        <taxon>eudicotyledons</taxon>
        <taxon>Gunneridae</taxon>
        <taxon>Pentapetalae</taxon>
        <taxon>rosids</taxon>
        <taxon>fabids</taxon>
        <taxon>Malpighiales</taxon>
        <taxon>Salicaceae</taxon>
        <taxon>Saliceae</taxon>
        <taxon>Populus</taxon>
    </lineage>
</organism>
<reference evidence="1" key="1">
    <citation type="journal article" date="2023" name="Mol. Ecol. Resour.">
        <title>Chromosome-level genome assembly of a triploid poplar Populus alba 'Berolinensis'.</title>
        <authorList>
            <person name="Chen S."/>
            <person name="Yu Y."/>
            <person name="Wang X."/>
            <person name="Wang S."/>
            <person name="Zhang T."/>
            <person name="Zhou Y."/>
            <person name="He R."/>
            <person name="Meng N."/>
            <person name="Wang Y."/>
            <person name="Liu W."/>
            <person name="Liu Z."/>
            <person name="Liu J."/>
            <person name="Guo Q."/>
            <person name="Huang H."/>
            <person name="Sederoff R.R."/>
            <person name="Wang G."/>
            <person name="Qu G."/>
            <person name="Chen S."/>
        </authorList>
    </citation>
    <scope>NUCLEOTIDE SEQUENCE</scope>
    <source>
        <strain evidence="1">SC-2020</strain>
    </source>
</reference>
<protein>
    <submittedName>
        <fullName evidence="1">Uncharacterized protein</fullName>
    </submittedName>
</protein>
<comment type="caution">
    <text evidence="1">The sequence shown here is derived from an EMBL/GenBank/DDBJ whole genome shotgun (WGS) entry which is preliminary data.</text>
</comment>
<accession>A0AAD6M9C7</accession>
<proteinExistence type="predicted"/>
<name>A0AAD6M9C7_9ROSI</name>
<keyword evidence="2" id="KW-1185">Reference proteome</keyword>
<evidence type="ECO:0000313" key="1">
    <source>
        <dbReference type="EMBL" id="KAJ6980117.1"/>
    </source>
</evidence>
<sequence length="66" mass="7954">MGTETRKIRDMKTVSMQGRMCSVTLQRKYSFDISIFHPQVRNCIKKQTLSWWDQANFAYDYRRIST</sequence>
<dbReference type="Proteomes" id="UP001164929">
    <property type="component" value="Chromosome 11"/>
</dbReference>
<dbReference type="EMBL" id="JAQIZT010000011">
    <property type="protein sequence ID" value="KAJ6980117.1"/>
    <property type="molecule type" value="Genomic_DNA"/>
</dbReference>
<gene>
    <name evidence="1" type="ORF">NC653_028059</name>
</gene>